<keyword evidence="5" id="KW-1185">Reference proteome</keyword>
<evidence type="ECO:0000259" key="3">
    <source>
        <dbReference type="Pfam" id="PF21922"/>
    </source>
</evidence>
<dbReference type="PANTHER" id="PTHR30627:SF24">
    <property type="entry name" value="PENICILLIN-BINDING PROTEIN 4B"/>
    <property type="match status" value="1"/>
</dbReference>
<proteinExistence type="predicted"/>
<name>A0A6B8VQ87_9CORY</name>
<dbReference type="KEGG" id="ckw:CKALI_00170"/>
<dbReference type="GO" id="GO:0005886">
    <property type="term" value="C:plasma membrane"/>
    <property type="evidence" value="ECO:0007669"/>
    <property type="project" value="TreeGrafter"/>
</dbReference>
<reference evidence="5" key="1">
    <citation type="submission" date="2019-11" db="EMBL/GenBank/DDBJ databases">
        <title>Complete genome sequence of Corynebacterium kalinowskii 1959, a novel Corynebacterium species isolated from soil of a small paddock in Vilsendorf, Germany.</title>
        <authorList>
            <person name="Schaffert L."/>
            <person name="Ruwe M."/>
            <person name="Milse J."/>
            <person name="Hanuschka K."/>
            <person name="Ortseifen V."/>
            <person name="Droste J."/>
            <person name="Brandt D."/>
            <person name="Schlueter L."/>
            <person name="Kutter Y."/>
            <person name="Vinke S."/>
            <person name="Viehoefer P."/>
            <person name="Jacob L."/>
            <person name="Luebke N.-C."/>
            <person name="Schulte-Berndt E."/>
            <person name="Hain C."/>
            <person name="Linder M."/>
            <person name="Schmidt P."/>
            <person name="Wollenschlaeger L."/>
            <person name="Luttermann T."/>
            <person name="Thieme E."/>
            <person name="Hassa J."/>
            <person name="Haak M."/>
            <person name="Wittchen M."/>
            <person name="Mentz A."/>
            <person name="Persicke M."/>
            <person name="Busche T."/>
            <person name="Ruckert C."/>
        </authorList>
    </citation>
    <scope>NUCLEOTIDE SEQUENCE [LARGE SCALE GENOMIC DNA]</scope>
    <source>
        <strain evidence="5">1959</strain>
    </source>
</reference>
<dbReference type="InterPro" id="IPR050515">
    <property type="entry name" value="Beta-lactam/transpept"/>
</dbReference>
<evidence type="ECO:0000313" key="5">
    <source>
        <dbReference type="Proteomes" id="UP000427071"/>
    </source>
</evidence>
<evidence type="ECO:0000256" key="1">
    <source>
        <dbReference type="SAM" id="MobiDB-lite"/>
    </source>
</evidence>
<dbReference type="EMBL" id="CP046452">
    <property type="protein sequence ID" value="QGU00936.1"/>
    <property type="molecule type" value="Genomic_DNA"/>
</dbReference>
<evidence type="ECO:0000313" key="4">
    <source>
        <dbReference type="EMBL" id="QGU00936.1"/>
    </source>
</evidence>
<dbReference type="GO" id="GO:0008658">
    <property type="term" value="F:penicillin binding"/>
    <property type="evidence" value="ECO:0007669"/>
    <property type="project" value="InterPro"/>
</dbReference>
<feature type="domain" description="Penicillin binding protein A dimerisation" evidence="3">
    <location>
        <begin position="52"/>
        <end position="133"/>
    </location>
</feature>
<dbReference type="PANTHER" id="PTHR30627">
    <property type="entry name" value="PEPTIDOGLYCAN D,D-TRANSPEPTIDASE"/>
    <property type="match status" value="1"/>
</dbReference>
<dbReference type="InterPro" id="IPR054120">
    <property type="entry name" value="PBPA_dimer"/>
</dbReference>
<accession>A0A6B8VQ87</accession>
<dbReference type="Proteomes" id="UP000427071">
    <property type="component" value="Chromosome"/>
</dbReference>
<dbReference type="Pfam" id="PF00905">
    <property type="entry name" value="Transpeptidase"/>
    <property type="match status" value="1"/>
</dbReference>
<evidence type="ECO:0000259" key="2">
    <source>
        <dbReference type="Pfam" id="PF00905"/>
    </source>
</evidence>
<feature type="domain" description="Penicillin-binding protein transpeptidase" evidence="2">
    <location>
        <begin position="157"/>
        <end position="468"/>
    </location>
</feature>
<dbReference type="Gene3D" id="3.40.710.10">
    <property type="entry name" value="DD-peptidase/beta-lactamase superfamily"/>
    <property type="match status" value="1"/>
</dbReference>
<organism evidence="4 5">
    <name type="scientific">Corynebacterium kalinowskii</name>
    <dbReference type="NCBI Taxonomy" id="2675216"/>
    <lineage>
        <taxon>Bacteria</taxon>
        <taxon>Bacillati</taxon>
        <taxon>Actinomycetota</taxon>
        <taxon>Actinomycetes</taxon>
        <taxon>Mycobacteriales</taxon>
        <taxon>Corynebacteriaceae</taxon>
        <taxon>Corynebacterium</taxon>
    </lineage>
</organism>
<feature type="region of interest" description="Disordered" evidence="1">
    <location>
        <begin position="397"/>
        <end position="424"/>
    </location>
</feature>
<dbReference type="SUPFAM" id="SSF56601">
    <property type="entry name" value="beta-lactamase/transpeptidase-like"/>
    <property type="match status" value="1"/>
</dbReference>
<dbReference type="GO" id="GO:0071555">
    <property type="term" value="P:cell wall organization"/>
    <property type="evidence" value="ECO:0007669"/>
    <property type="project" value="TreeGrafter"/>
</dbReference>
<dbReference type="InterPro" id="IPR001460">
    <property type="entry name" value="PCN-bd_Tpept"/>
</dbReference>
<dbReference type="InterPro" id="IPR012338">
    <property type="entry name" value="Beta-lactam/transpept-like"/>
</dbReference>
<dbReference type="Pfam" id="PF21922">
    <property type="entry name" value="PBP_dimer_2"/>
    <property type="match status" value="1"/>
</dbReference>
<dbReference type="AlphaFoldDB" id="A0A6B8VQ87"/>
<sequence length="476" mass="49589">MNRSIRNTAIFAILIILALLVNLSIVHVFKDDAYAKSELNRRGLYEMKSTPRGQISAGGQVLAQSVQGEDGFYHRQYPNDVSAYGPTLGYLSDTYGASGLESSYNGVLNGTDPSLFASRWWDTITGKEKNGASLKLTINPAVQQVAYEGLTQRGYEGAVVALNPKTGEILAMASTPSYDPASIEDNWDQLQAQEGAPMLNHATQETLPPGSTFKVITTAAGLANGYNADSSVTGATSITLPGTTTTLENYGGQSCGGTSTTLRQAFAKSCNTAFVEMGINVGDEAMTKAAKDFGLGDTYDLGLPMSPGAIGDLSDAAARGQSAIGQRDISMSVLQNAVVAATVANGGKRMEPHVVAEVLGSDLRSLKKTKPKELGQAISAEQAATLTELMKGSERLTQGATGADIASKTGTAEHGEDSRNSNPHAWYIAFGPTKDADVAVAVVVKNGGDRGQAATGGSVAAPIGRAVIDAALRSAR</sequence>
<gene>
    <name evidence="4" type="primary">pbpA</name>
    <name evidence="4" type="ORF">CKALI_00170</name>
</gene>
<dbReference type="Gene3D" id="3.90.1310.10">
    <property type="entry name" value="Penicillin-binding protein 2a (Domain 2)"/>
    <property type="match status" value="1"/>
</dbReference>
<protein>
    <submittedName>
        <fullName evidence="4">Penicillin-binding protein A</fullName>
    </submittedName>
</protein>
<dbReference type="GO" id="GO:0071972">
    <property type="term" value="F:peptidoglycan L,D-transpeptidase activity"/>
    <property type="evidence" value="ECO:0007669"/>
    <property type="project" value="TreeGrafter"/>
</dbReference>
<dbReference type="RefSeq" id="WP_156191402.1">
    <property type="nucleotide sequence ID" value="NZ_CP046452.1"/>
</dbReference>